<comment type="caution">
    <text evidence="13">The sequence shown here is derived from an EMBL/GenBank/DDBJ whole genome shotgun (WGS) entry which is preliminary data.</text>
</comment>
<reference evidence="13 14" key="1">
    <citation type="submission" date="2018-11" db="EMBL/GenBank/DDBJ databases">
        <title>Genomic Encyclopedia of Type Strains, Phase IV (KMG-IV): sequencing the most valuable type-strain genomes for metagenomic binning, comparative biology and taxonomic classification.</title>
        <authorList>
            <person name="Goeker M."/>
        </authorList>
    </citation>
    <scope>NUCLEOTIDE SEQUENCE [LARGE SCALE GENOMIC DNA]</scope>
    <source>
        <strain evidence="13 14">DSM 100316</strain>
    </source>
</reference>
<dbReference type="SUPFAM" id="SSF50156">
    <property type="entry name" value="PDZ domain-like"/>
    <property type="match status" value="1"/>
</dbReference>
<dbReference type="Gene3D" id="2.30.30.830">
    <property type="match status" value="1"/>
</dbReference>
<comment type="similarity">
    <text evidence="2">Belongs to the GSP C family.</text>
</comment>
<keyword evidence="6 11" id="KW-0812">Transmembrane</keyword>
<dbReference type="Pfam" id="PF11356">
    <property type="entry name" value="T2SSC"/>
    <property type="match status" value="1"/>
</dbReference>
<sequence length="307" mass="33602">MLSRVKGFFNFDNKSSLELVIRLAVVIVAVLVLLYSLVTLTWQLLLDDADEERLPTTVINSQGSSQAEAFDASKIRLLDLFGGTADDKAPEVAKPVEKTAVVTKLNLVLSGVMMSSNPDHSVAIISYQKKQKNYRPGAKLPGGGQVKLLEVYPDKVIISNAGRTESLLLFGKDSAMLSSARAHAPKARATKPRVDDRRKDKNTQKVLQDMRQRLKNSPASLMKIINARPYNKDGEMIGYRVSPGREAEAFSQLGFERGDVIVAVNGEAVSDPSKLMELYKLAGTAEQVSLSVLRQGQTIDLMVGLDE</sequence>
<name>A0A3N2DNJ6_9GAMM</name>
<proteinExistence type="inferred from homology"/>
<keyword evidence="5" id="KW-0997">Cell inner membrane</keyword>
<feature type="transmembrane region" description="Helical" evidence="11">
    <location>
        <begin position="20"/>
        <end position="45"/>
    </location>
</feature>
<dbReference type="InterPro" id="IPR024961">
    <property type="entry name" value="T2SS_GspC_N"/>
</dbReference>
<evidence type="ECO:0000259" key="12">
    <source>
        <dbReference type="PROSITE" id="PS50106"/>
    </source>
</evidence>
<evidence type="ECO:0000256" key="11">
    <source>
        <dbReference type="SAM" id="Phobius"/>
    </source>
</evidence>
<evidence type="ECO:0000313" key="14">
    <source>
        <dbReference type="Proteomes" id="UP000275394"/>
    </source>
</evidence>
<organism evidence="13 14">
    <name type="scientific">Sinobacterium caligoides</name>
    <dbReference type="NCBI Taxonomy" id="933926"/>
    <lineage>
        <taxon>Bacteria</taxon>
        <taxon>Pseudomonadati</taxon>
        <taxon>Pseudomonadota</taxon>
        <taxon>Gammaproteobacteria</taxon>
        <taxon>Cellvibrionales</taxon>
        <taxon>Spongiibacteraceae</taxon>
        <taxon>Sinobacterium</taxon>
    </lineage>
</organism>
<accession>A0A3N2DNJ6</accession>
<keyword evidence="9 11" id="KW-0472">Membrane</keyword>
<keyword evidence="8 11" id="KW-1133">Transmembrane helix</keyword>
<feature type="domain" description="PDZ" evidence="12">
    <location>
        <begin position="240"/>
        <end position="296"/>
    </location>
</feature>
<evidence type="ECO:0000256" key="8">
    <source>
        <dbReference type="ARBA" id="ARBA00022989"/>
    </source>
</evidence>
<dbReference type="PROSITE" id="PS50106">
    <property type="entry name" value="PDZ"/>
    <property type="match status" value="1"/>
</dbReference>
<dbReference type="Proteomes" id="UP000275394">
    <property type="component" value="Unassembled WGS sequence"/>
</dbReference>
<dbReference type="GO" id="GO:0015628">
    <property type="term" value="P:protein secretion by the type II secretion system"/>
    <property type="evidence" value="ECO:0007669"/>
    <property type="project" value="InterPro"/>
</dbReference>
<dbReference type="AlphaFoldDB" id="A0A3N2DNJ6"/>
<dbReference type="EMBL" id="RKHR01000004">
    <property type="protein sequence ID" value="ROS01350.1"/>
    <property type="molecule type" value="Genomic_DNA"/>
</dbReference>
<dbReference type="GO" id="GO:0005886">
    <property type="term" value="C:plasma membrane"/>
    <property type="evidence" value="ECO:0007669"/>
    <property type="project" value="UniProtKB-SubCell"/>
</dbReference>
<evidence type="ECO:0000256" key="1">
    <source>
        <dbReference type="ARBA" id="ARBA00004533"/>
    </source>
</evidence>
<dbReference type="Pfam" id="PF13180">
    <property type="entry name" value="PDZ_2"/>
    <property type="match status" value="1"/>
</dbReference>
<keyword evidence="4" id="KW-1003">Cell membrane</keyword>
<dbReference type="InterPro" id="IPR001478">
    <property type="entry name" value="PDZ"/>
</dbReference>
<evidence type="ECO:0000256" key="4">
    <source>
        <dbReference type="ARBA" id="ARBA00022475"/>
    </source>
</evidence>
<keyword evidence="7" id="KW-0653">Protein transport</keyword>
<feature type="region of interest" description="Disordered" evidence="10">
    <location>
        <begin position="180"/>
        <end position="202"/>
    </location>
</feature>
<keyword evidence="14" id="KW-1185">Reference proteome</keyword>
<dbReference type="Gene3D" id="2.30.42.10">
    <property type="match status" value="1"/>
</dbReference>
<evidence type="ECO:0000256" key="2">
    <source>
        <dbReference type="ARBA" id="ARBA00007986"/>
    </source>
</evidence>
<evidence type="ECO:0000256" key="7">
    <source>
        <dbReference type="ARBA" id="ARBA00022927"/>
    </source>
</evidence>
<dbReference type="NCBIfam" id="TIGR01713">
    <property type="entry name" value="typeII_sec_gspC"/>
    <property type="match status" value="1"/>
</dbReference>
<evidence type="ECO:0000313" key="13">
    <source>
        <dbReference type="EMBL" id="ROS01350.1"/>
    </source>
</evidence>
<comment type="subcellular location">
    <subcellularLocation>
        <location evidence="1">Cell inner membrane</location>
    </subcellularLocation>
</comment>
<dbReference type="InterPro" id="IPR036034">
    <property type="entry name" value="PDZ_sf"/>
</dbReference>
<evidence type="ECO:0000256" key="6">
    <source>
        <dbReference type="ARBA" id="ARBA00022692"/>
    </source>
</evidence>
<evidence type="ECO:0000256" key="3">
    <source>
        <dbReference type="ARBA" id="ARBA00022448"/>
    </source>
</evidence>
<dbReference type="InterPro" id="IPR001639">
    <property type="entry name" value="T2SS_protein-GspC"/>
</dbReference>
<keyword evidence="3" id="KW-0813">Transport</keyword>
<evidence type="ECO:0000256" key="10">
    <source>
        <dbReference type="SAM" id="MobiDB-lite"/>
    </source>
</evidence>
<feature type="compositionally biased region" description="Basic and acidic residues" evidence="10">
    <location>
        <begin position="192"/>
        <end position="202"/>
    </location>
</feature>
<protein>
    <submittedName>
        <fullName evidence="13">Type II secretion system protein C (GspC)</fullName>
    </submittedName>
</protein>
<evidence type="ECO:0000256" key="5">
    <source>
        <dbReference type="ARBA" id="ARBA00022519"/>
    </source>
</evidence>
<gene>
    <name evidence="13" type="ORF">EDC56_1785</name>
</gene>
<dbReference type="GO" id="GO:0015627">
    <property type="term" value="C:type II protein secretion system complex"/>
    <property type="evidence" value="ECO:0007669"/>
    <property type="project" value="InterPro"/>
</dbReference>
<evidence type="ECO:0000256" key="9">
    <source>
        <dbReference type="ARBA" id="ARBA00023136"/>
    </source>
</evidence>